<keyword evidence="2 4" id="KW-0378">Hydrolase</keyword>
<name>A0A495IKF9_9MICO</name>
<keyword evidence="6" id="KW-1185">Reference proteome</keyword>
<dbReference type="Proteomes" id="UP000280008">
    <property type="component" value="Unassembled WGS sequence"/>
</dbReference>
<comment type="similarity">
    <text evidence="1 4">Belongs to the glycosyl hydrolase 43 family.</text>
</comment>
<dbReference type="Gene3D" id="2.115.10.20">
    <property type="entry name" value="Glycosyl hydrolase domain, family 43"/>
    <property type="match status" value="2"/>
</dbReference>
<evidence type="ECO:0000256" key="3">
    <source>
        <dbReference type="ARBA" id="ARBA00023295"/>
    </source>
</evidence>
<evidence type="ECO:0000256" key="2">
    <source>
        <dbReference type="ARBA" id="ARBA00022801"/>
    </source>
</evidence>
<dbReference type="AlphaFoldDB" id="A0A495IKF9"/>
<sequence>MDALEDGSAVTLLGPPWGDTSRRGRPYAKDPSVIRFGGRYLMYFSLPSPSDDEPAGWSVGIAESRDLVSWSTVAALAPFGDYDATGAAAPGAIVIDGRVHLFFQTYGQGRLDALCHAVSDDGLMFEANPENPVFRPEGDWTCGRAIDADLVDTGEHVLLAWVTRDPDMRIQMIGTSRASRDSTFGRDAWEQLSVDGPALAPELEWEEECVEAPTLRWDGSTFTMFYAGAYNNRPQQIGWATSPDGRTWTRGSAEPLVAAGAPGTWNSSESGHPGYFRDADGQEYLFFQGDPDDGFTWSIGAARLSFDGGVPHVGA</sequence>
<dbReference type="RefSeq" id="WP_121371416.1">
    <property type="nucleotide sequence ID" value="NZ_RBKS01000001.1"/>
</dbReference>
<evidence type="ECO:0000313" key="5">
    <source>
        <dbReference type="EMBL" id="RKR76443.1"/>
    </source>
</evidence>
<evidence type="ECO:0000313" key="6">
    <source>
        <dbReference type="Proteomes" id="UP000280008"/>
    </source>
</evidence>
<evidence type="ECO:0000256" key="4">
    <source>
        <dbReference type="RuleBase" id="RU361187"/>
    </source>
</evidence>
<gene>
    <name evidence="5" type="ORF">C8E83_3619</name>
</gene>
<dbReference type="Pfam" id="PF04616">
    <property type="entry name" value="Glyco_hydro_43"/>
    <property type="match status" value="1"/>
</dbReference>
<protein>
    <submittedName>
        <fullName evidence="5">Glycosyl hydrolase family 43</fullName>
    </submittedName>
</protein>
<dbReference type="PANTHER" id="PTHR35279">
    <property type="match status" value="1"/>
</dbReference>
<dbReference type="SUPFAM" id="SSF75005">
    <property type="entry name" value="Arabinanase/levansucrase/invertase"/>
    <property type="match status" value="1"/>
</dbReference>
<evidence type="ECO:0000256" key="1">
    <source>
        <dbReference type="ARBA" id="ARBA00009865"/>
    </source>
</evidence>
<dbReference type="EMBL" id="RBKS01000001">
    <property type="protein sequence ID" value="RKR76443.1"/>
    <property type="molecule type" value="Genomic_DNA"/>
</dbReference>
<dbReference type="GO" id="GO:0004553">
    <property type="term" value="F:hydrolase activity, hydrolyzing O-glycosyl compounds"/>
    <property type="evidence" value="ECO:0007669"/>
    <property type="project" value="InterPro"/>
</dbReference>
<organism evidence="5 6">
    <name type="scientific">Frondihabitans australicus</name>
    <dbReference type="NCBI Taxonomy" id="386892"/>
    <lineage>
        <taxon>Bacteria</taxon>
        <taxon>Bacillati</taxon>
        <taxon>Actinomycetota</taxon>
        <taxon>Actinomycetes</taxon>
        <taxon>Micrococcales</taxon>
        <taxon>Microbacteriaceae</taxon>
        <taxon>Frondihabitans</taxon>
    </lineage>
</organism>
<dbReference type="PANTHER" id="PTHR35279:SF1">
    <property type="entry name" value="ARABINANASE_LEVANSUCRASE_INVERTASE"/>
    <property type="match status" value="1"/>
</dbReference>
<comment type="caution">
    <text evidence="5">The sequence shown here is derived from an EMBL/GenBank/DDBJ whole genome shotgun (WGS) entry which is preliminary data.</text>
</comment>
<reference evidence="5 6" key="1">
    <citation type="submission" date="2018-10" db="EMBL/GenBank/DDBJ databases">
        <title>Sequencing the genomes of 1000 actinobacteria strains.</title>
        <authorList>
            <person name="Klenk H.-P."/>
        </authorList>
    </citation>
    <scope>NUCLEOTIDE SEQUENCE [LARGE SCALE GENOMIC DNA]</scope>
    <source>
        <strain evidence="5 6">DSM 17894</strain>
    </source>
</reference>
<dbReference type="InterPro" id="IPR006710">
    <property type="entry name" value="Glyco_hydro_43"/>
</dbReference>
<dbReference type="GO" id="GO:0005975">
    <property type="term" value="P:carbohydrate metabolic process"/>
    <property type="evidence" value="ECO:0007669"/>
    <property type="project" value="InterPro"/>
</dbReference>
<dbReference type="InterPro" id="IPR023296">
    <property type="entry name" value="Glyco_hydro_beta-prop_sf"/>
</dbReference>
<dbReference type="OrthoDB" id="9759709at2"/>
<proteinExistence type="inferred from homology"/>
<accession>A0A495IKF9</accession>
<keyword evidence="3 4" id="KW-0326">Glycosidase</keyword>